<dbReference type="Proteomes" id="UP000659698">
    <property type="component" value="Unassembled WGS sequence"/>
</dbReference>
<feature type="signal peptide" evidence="1">
    <location>
        <begin position="1"/>
        <end position="20"/>
    </location>
</feature>
<dbReference type="RefSeq" id="WP_186640410.1">
    <property type="nucleotide sequence ID" value="NZ_JACOAF010000041.1"/>
</dbReference>
<evidence type="ECO:0000313" key="3">
    <source>
        <dbReference type="Proteomes" id="UP000659698"/>
    </source>
</evidence>
<reference evidence="2 3" key="1">
    <citation type="journal article" date="2019" name="Int. J. Syst. Evol. Microbiol.">
        <title>Rufibacter sediminis sp. nov., isolated from freshwater lake sediment.</title>
        <authorList>
            <person name="Qu J.H."/>
            <person name="Zhang L.J."/>
            <person name="Fu Y.H."/>
            <person name="Li H.F."/>
        </authorList>
    </citation>
    <scope>NUCLEOTIDE SEQUENCE [LARGE SCALE GENOMIC DNA]</scope>
    <source>
        <strain evidence="2 3">H-1</strain>
    </source>
</reference>
<gene>
    <name evidence="2" type="ORF">H7U12_17510</name>
</gene>
<comment type="caution">
    <text evidence="2">The sequence shown here is derived from an EMBL/GenBank/DDBJ whole genome shotgun (WGS) entry which is preliminary data.</text>
</comment>
<evidence type="ECO:0008006" key="4">
    <source>
        <dbReference type="Google" id="ProtNLM"/>
    </source>
</evidence>
<protein>
    <recommendedName>
        <fullName evidence="4">Lipocalin-like domain-containing protein</fullName>
    </recommendedName>
</protein>
<feature type="chain" id="PRO_5045596420" description="Lipocalin-like domain-containing protein" evidence="1">
    <location>
        <begin position="21"/>
        <end position="190"/>
    </location>
</feature>
<organism evidence="2 3">
    <name type="scientific">Rufibacter sediminis</name>
    <dbReference type="NCBI Taxonomy" id="2762756"/>
    <lineage>
        <taxon>Bacteria</taxon>
        <taxon>Pseudomonadati</taxon>
        <taxon>Bacteroidota</taxon>
        <taxon>Cytophagia</taxon>
        <taxon>Cytophagales</taxon>
        <taxon>Hymenobacteraceae</taxon>
        <taxon>Rufibacter</taxon>
    </lineage>
</organism>
<keyword evidence="1" id="KW-0732">Signal</keyword>
<name>A0ABR6VWH4_9BACT</name>
<accession>A0ABR6VWH4</accession>
<evidence type="ECO:0000313" key="2">
    <source>
        <dbReference type="EMBL" id="MBC3541496.1"/>
    </source>
</evidence>
<dbReference type="PROSITE" id="PS51257">
    <property type="entry name" value="PROKAR_LIPOPROTEIN"/>
    <property type="match status" value="1"/>
</dbReference>
<proteinExistence type="predicted"/>
<dbReference type="EMBL" id="JACOAF010000041">
    <property type="protein sequence ID" value="MBC3541496.1"/>
    <property type="molecule type" value="Genomic_DNA"/>
</dbReference>
<evidence type="ECO:0000256" key="1">
    <source>
        <dbReference type="SAM" id="SignalP"/>
    </source>
</evidence>
<keyword evidence="3" id="KW-1185">Reference proteome</keyword>
<sequence>MKIIPRFLLLLMAVCTWLMFGCDQEEDDPASDLALLYGKWKVVRHEGKPLLTAGRPAPVGPFYKQPFQIEGGDSLFWQFHQDNLLTVTDPYMPLITAQMGVGEIVNSDSVSFDMRERPFQWTYNHGLLELQERSPRSRFVVGGQYKIEQLTNDSLVLEHYSALHNNNGTVLPYPVRQKTFTYKVRLARLR</sequence>